<dbReference type="AlphaFoldDB" id="A0A251U1B0"/>
<sequence>MVVIPKSSLIPSNNYQRNSTRLPVSLLQKYSQQNDLIRSTVTLISSPEEQQKISRYQSFDLLNWQILDLEMERTPEALQLKVETNIESRL</sequence>
<dbReference type="EMBL" id="CM007898">
    <property type="protein sequence ID" value="OTG16592.1"/>
    <property type="molecule type" value="Genomic_DNA"/>
</dbReference>
<name>A0A251U1B0_HELAN</name>
<dbReference type="Proteomes" id="UP000215914">
    <property type="component" value="Chromosome 9"/>
</dbReference>
<gene>
    <name evidence="1" type="ORF">HannXRQ_Chr09g0273041</name>
</gene>
<keyword evidence="2" id="KW-1185">Reference proteome</keyword>
<accession>A0A251U1B0</accession>
<proteinExistence type="predicted"/>
<dbReference type="STRING" id="4232.A0A251U1B0"/>
<evidence type="ECO:0000313" key="2">
    <source>
        <dbReference type="Proteomes" id="UP000215914"/>
    </source>
</evidence>
<protein>
    <submittedName>
        <fullName evidence="1">Uncharacterized protein</fullName>
    </submittedName>
</protein>
<evidence type="ECO:0000313" key="1">
    <source>
        <dbReference type="EMBL" id="OTG16592.1"/>
    </source>
</evidence>
<organism evidence="1 2">
    <name type="scientific">Helianthus annuus</name>
    <name type="common">Common sunflower</name>
    <dbReference type="NCBI Taxonomy" id="4232"/>
    <lineage>
        <taxon>Eukaryota</taxon>
        <taxon>Viridiplantae</taxon>
        <taxon>Streptophyta</taxon>
        <taxon>Embryophyta</taxon>
        <taxon>Tracheophyta</taxon>
        <taxon>Spermatophyta</taxon>
        <taxon>Magnoliopsida</taxon>
        <taxon>eudicotyledons</taxon>
        <taxon>Gunneridae</taxon>
        <taxon>Pentapetalae</taxon>
        <taxon>asterids</taxon>
        <taxon>campanulids</taxon>
        <taxon>Asterales</taxon>
        <taxon>Asteraceae</taxon>
        <taxon>Asteroideae</taxon>
        <taxon>Heliantheae alliance</taxon>
        <taxon>Heliantheae</taxon>
        <taxon>Helianthus</taxon>
    </lineage>
</organism>
<dbReference type="InParanoid" id="A0A251U1B0"/>
<reference evidence="2" key="1">
    <citation type="journal article" date="2017" name="Nature">
        <title>The sunflower genome provides insights into oil metabolism, flowering and Asterid evolution.</title>
        <authorList>
            <person name="Badouin H."/>
            <person name="Gouzy J."/>
            <person name="Grassa C.J."/>
            <person name="Murat F."/>
            <person name="Staton S.E."/>
            <person name="Cottret L."/>
            <person name="Lelandais-Briere C."/>
            <person name="Owens G.L."/>
            <person name="Carrere S."/>
            <person name="Mayjonade B."/>
            <person name="Legrand L."/>
            <person name="Gill N."/>
            <person name="Kane N.C."/>
            <person name="Bowers J.E."/>
            <person name="Hubner S."/>
            <person name="Bellec A."/>
            <person name="Berard A."/>
            <person name="Berges H."/>
            <person name="Blanchet N."/>
            <person name="Boniface M.C."/>
            <person name="Brunel D."/>
            <person name="Catrice O."/>
            <person name="Chaidir N."/>
            <person name="Claudel C."/>
            <person name="Donnadieu C."/>
            <person name="Faraut T."/>
            <person name="Fievet G."/>
            <person name="Helmstetter N."/>
            <person name="King M."/>
            <person name="Knapp S.J."/>
            <person name="Lai Z."/>
            <person name="Le Paslier M.C."/>
            <person name="Lippi Y."/>
            <person name="Lorenzon L."/>
            <person name="Mandel J.R."/>
            <person name="Marage G."/>
            <person name="Marchand G."/>
            <person name="Marquand E."/>
            <person name="Bret-Mestries E."/>
            <person name="Morien E."/>
            <person name="Nambeesan S."/>
            <person name="Nguyen T."/>
            <person name="Pegot-Espagnet P."/>
            <person name="Pouilly N."/>
            <person name="Raftis F."/>
            <person name="Sallet E."/>
            <person name="Schiex T."/>
            <person name="Thomas J."/>
            <person name="Vandecasteele C."/>
            <person name="Vares D."/>
            <person name="Vear F."/>
            <person name="Vautrin S."/>
            <person name="Crespi M."/>
            <person name="Mangin B."/>
            <person name="Burke J.M."/>
            <person name="Salse J."/>
            <person name="Munos S."/>
            <person name="Vincourt P."/>
            <person name="Rieseberg L.H."/>
            <person name="Langlade N.B."/>
        </authorList>
    </citation>
    <scope>NUCLEOTIDE SEQUENCE [LARGE SCALE GENOMIC DNA]</scope>
    <source>
        <strain evidence="2">cv. SF193</strain>
    </source>
</reference>